<dbReference type="InterPro" id="IPR054722">
    <property type="entry name" value="PolX-like_BBD"/>
</dbReference>
<organism evidence="3 4">
    <name type="scientific">Vitis vinifera</name>
    <name type="common">Grape</name>
    <dbReference type="NCBI Taxonomy" id="29760"/>
    <lineage>
        <taxon>Eukaryota</taxon>
        <taxon>Viridiplantae</taxon>
        <taxon>Streptophyta</taxon>
        <taxon>Embryophyta</taxon>
        <taxon>Tracheophyta</taxon>
        <taxon>Spermatophyta</taxon>
        <taxon>Magnoliopsida</taxon>
        <taxon>eudicotyledons</taxon>
        <taxon>Gunneridae</taxon>
        <taxon>Pentapetalae</taxon>
        <taxon>rosids</taxon>
        <taxon>Vitales</taxon>
        <taxon>Vitaceae</taxon>
        <taxon>Viteae</taxon>
        <taxon>Vitis</taxon>
    </lineage>
</organism>
<protein>
    <recommendedName>
        <fullName evidence="2">Retrovirus-related Pol polyprotein from transposon TNT 1-94-like beta-barrel domain-containing protein</fullName>
    </recommendedName>
</protein>
<dbReference type="EMBL" id="QGNW01000477">
    <property type="protein sequence ID" value="RVW69990.1"/>
    <property type="molecule type" value="Genomic_DNA"/>
</dbReference>
<dbReference type="PANTHER" id="PTHR34222:SF40">
    <property type="match status" value="1"/>
</dbReference>
<evidence type="ECO:0000313" key="3">
    <source>
        <dbReference type="EMBL" id="RVW69990.1"/>
    </source>
</evidence>
<comment type="caution">
    <text evidence="3">The sequence shown here is derived from an EMBL/GenBank/DDBJ whole genome shotgun (WGS) entry which is preliminary data.</text>
</comment>
<feature type="region of interest" description="Disordered" evidence="1">
    <location>
        <begin position="182"/>
        <end position="214"/>
    </location>
</feature>
<reference evidence="3 4" key="1">
    <citation type="journal article" date="2018" name="PLoS Genet.">
        <title>Population sequencing reveals clonal diversity and ancestral inbreeding in the grapevine cultivar Chardonnay.</title>
        <authorList>
            <person name="Roach M.J."/>
            <person name="Johnson D.L."/>
            <person name="Bohlmann J."/>
            <person name="van Vuuren H.J."/>
            <person name="Jones S.J."/>
            <person name="Pretorius I.S."/>
            <person name="Schmidt S.A."/>
            <person name="Borneman A.R."/>
        </authorList>
    </citation>
    <scope>NUCLEOTIDE SEQUENCE [LARGE SCALE GENOMIC DNA]</scope>
    <source>
        <strain evidence="4">cv. Chardonnay</strain>
        <tissue evidence="3">Leaf</tissue>
    </source>
</reference>
<evidence type="ECO:0000313" key="4">
    <source>
        <dbReference type="Proteomes" id="UP000288805"/>
    </source>
</evidence>
<dbReference type="Pfam" id="PF22936">
    <property type="entry name" value="Pol_BBD"/>
    <property type="match status" value="1"/>
</dbReference>
<dbReference type="PANTHER" id="PTHR34222">
    <property type="entry name" value="GAG_PRE-INTEGRS DOMAIN-CONTAINING PROTEIN"/>
    <property type="match status" value="1"/>
</dbReference>
<feature type="domain" description="Retrovirus-related Pol polyprotein from transposon TNT 1-94-like beta-barrel" evidence="2">
    <location>
        <begin position="258"/>
        <end position="302"/>
    </location>
</feature>
<evidence type="ECO:0000256" key="1">
    <source>
        <dbReference type="SAM" id="MobiDB-lite"/>
    </source>
</evidence>
<dbReference type="Proteomes" id="UP000288805">
    <property type="component" value="Unassembled WGS sequence"/>
</dbReference>
<feature type="compositionally biased region" description="Polar residues" evidence="1">
    <location>
        <begin position="197"/>
        <end position="212"/>
    </location>
</feature>
<proteinExistence type="predicted"/>
<gene>
    <name evidence="3" type="ORF">CK203_052724</name>
</gene>
<sequence>MYLRGRGKIGYLTGDKVALASEDPLYTTWDAENSMVMTWLMTSMNEETDSNYMCYSTAKELWDNGEESVTKSFSSLKLLWHDLDMFNDYEWKSTDDANHYKHTMEAHRIYKFLVGLNVEFDEVRGRIIGRVPHPKISEVFAEVLPIKQLVFNEALEKGPRVWCDYCNKPRHTRETYWKIHGKPESWQNNKPEERSNRSNPKANATVNESESCPFSKEQKDHLLKLLKSNSPSSIPSVSLAQTGSTPNAFSYCFYSTPWIIDSEAFDHMTSFSNLFNTYSPCSGSEKIRIVDGSFSPIAGKGLDQNSGKKIGSAKLIDGLYYLDGVFPNKWAHGLSSASSLSVMNK</sequence>
<dbReference type="AlphaFoldDB" id="A0A438GCT1"/>
<evidence type="ECO:0000259" key="2">
    <source>
        <dbReference type="Pfam" id="PF22936"/>
    </source>
</evidence>
<accession>A0A438GCT1</accession>
<name>A0A438GCT1_VITVI</name>